<reference evidence="8" key="2">
    <citation type="submission" date="2023-05" db="EMBL/GenBank/DDBJ databases">
        <authorList>
            <person name="Fouks B."/>
        </authorList>
    </citation>
    <scope>NUCLEOTIDE SEQUENCE</scope>
    <source>
        <strain evidence="8">Stay&amp;Tobe</strain>
        <tissue evidence="8">Testes</tissue>
    </source>
</reference>
<comment type="similarity">
    <text evidence="2">Belongs to the FIP1 family.</text>
</comment>
<comment type="subcellular location">
    <subcellularLocation>
        <location evidence="1">Nucleus</location>
    </subcellularLocation>
</comment>
<comment type="caution">
    <text evidence="8">The sequence shown here is derived from an EMBL/GenBank/DDBJ whole genome shotgun (WGS) entry which is preliminary data.</text>
</comment>
<dbReference type="GO" id="GO:0006397">
    <property type="term" value="P:mRNA processing"/>
    <property type="evidence" value="ECO:0007669"/>
    <property type="project" value="UniProtKB-KW"/>
</dbReference>
<feature type="compositionally biased region" description="Basic and acidic residues" evidence="5">
    <location>
        <begin position="411"/>
        <end position="458"/>
    </location>
</feature>
<dbReference type="PANTHER" id="PTHR13484">
    <property type="entry name" value="FIP1-LIKE 1 PROTEIN"/>
    <property type="match status" value="1"/>
</dbReference>
<dbReference type="Proteomes" id="UP001233999">
    <property type="component" value="Unassembled WGS sequence"/>
</dbReference>
<proteinExistence type="inferred from homology"/>
<keyword evidence="9" id="KW-1185">Reference proteome</keyword>
<dbReference type="EMBL" id="JASPKZ010003058">
    <property type="protein sequence ID" value="KAJ9594273.1"/>
    <property type="molecule type" value="Genomic_DNA"/>
</dbReference>
<feature type="compositionally biased region" description="Basic and acidic residues" evidence="5">
    <location>
        <begin position="23"/>
        <end position="33"/>
    </location>
</feature>
<feature type="domain" description="Pre-mRNA polyadenylation factor Fip1" evidence="6">
    <location>
        <begin position="163"/>
        <end position="205"/>
    </location>
</feature>
<feature type="compositionally biased region" description="Acidic residues" evidence="5">
    <location>
        <begin position="89"/>
        <end position="104"/>
    </location>
</feature>
<feature type="compositionally biased region" description="Polar residues" evidence="5">
    <location>
        <begin position="350"/>
        <end position="366"/>
    </location>
</feature>
<reference evidence="8" key="1">
    <citation type="journal article" date="2023" name="IScience">
        <title>Live-bearing cockroach genome reveals convergent evolutionary mechanisms linked to viviparity in insects and beyond.</title>
        <authorList>
            <person name="Fouks B."/>
            <person name="Harrison M.C."/>
            <person name="Mikhailova A.A."/>
            <person name="Marchal E."/>
            <person name="English S."/>
            <person name="Carruthers M."/>
            <person name="Jennings E.C."/>
            <person name="Chiamaka E.L."/>
            <person name="Frigard R.A."/>
            <person name="Pippel M."/>
            <person name="Attardo G.M."/>
            <person name="Benoit J.B."/>
            <person name="Bornberg-Bauer E."/>
            <person name="Tobe S.S."/>
        </authorList>
    </citation>
    <scope>NUCLEOTIDE SEQUENCE</scope>
    <source>
        <strain evidence="8">Stay&amp;Tobe</strain>
    </source>
</reference>
<evidence type="ECO:0000313" key="9">
    <source>
        <dbReference type="Proteomes" id="UP001233999"/>
    </source>
</evidence>
<dbReference type="InterPro" id="IPR007854">
    <property type="entry name" value="Fip1_dom"/>
</dbReference>
<dbReference type="EMBL" id="JASPKZ010002027">
    <property type="protein sequence ID" value="KAJ9596283.1"/>
    <property type="molecule type" value="Genomic_DNA"/>
</dbReference>
<feature type="compositionally biased region" description="Pro residues" evidence="5">
    <location>
        <begin position="380"/>
        <end position="389"/>
    </location>
</feature>
<dbReference type="AlphaFoldDB" id="A0AAD8AC05"/>
<protein>
    <recommendedName>
        <fullName evidence="6">Pre-mRNA polyadenylation factor Fip1 domain-containing protein</fullName>
    </recommendedName>
</protein>
<evidence type="ECO:0000256" key="4">
    <source>
        <dbReference type="ARBA" id="ARBA00023242"/>
    </source>
</evidence>
<accession>A0AAD8AC05</accession>
<dbReference type="InterPro" id="IPR051187">
    <property type="entry name" value="Pre-mRNA_3'-end_processing_reg"/>
</dbReference>
<evidence type="ECO:0000256" key="2">
    <source>
        <dbReference type="ARBA" id="ARBA00007459"/>
    </source>
</evidence>
<dbReference type="Pfam" id="PF05182">
    <property type="entry name" value="Fip1"/>
    <property type="match status" value="1"/>
</dbReference>
<keyword evidence="3" id="KW-0507">mRNA processing</keyword>
<evidence type="ECO:0000256" key="5">
    <source>
        <dbReference type="SAM" id="MobiDB-lite"/>
    </source>
</evidence>
<feature type="region of interest" description="Disordered" evidence="5">
    <location>
        <begin position="314"/>
        <end position="508"/>
    </location>
</feature>
<evidence type="ECO:0000313" key="7">
    <source>
        <dbReference type="EMBL" id="KAJ9594273.1"/>
    </source>
</evidence>
<keyword evidence="4" id="KW-0539">Nucleus</keyword>
<name>A0AAD8AC05_DIPPU</name>
<gene>
    <name evidence="7" type="ORF">L9F63_014278</name>
    <name evidence="8" type="ORF">L9F63_027090</name>
</gene>
<organism evidence="8 9">
    <name type="scientific">Diploptera punctata</name>
    <name type="common">Pacific beetle cockroach</name>
    <dbReference type="NCBI Taxonomy" id="6984"/>
    <lineage>
        <taxon>Eukaryota</taxon>
        <taxon>Metazoa</taxon>
        <taxon>Ecdysozoa</taxon>
        <taxon>Arthropoda</taxon>
        <taxon>Hexapoda</taxon>
        <taxon>Insecta</taxon>
        <taxon>Pterygota</taxon>
        <taxon>Neoptera</taxon>
        <taxon>Polyneoptera</taxon>
        <taxon>Dictyoptera</taxon>
        <taxon>Blattodea</taxon>
        <taxon>Blaberoidea</taxon>
        <taxon>Blaberidae</taxon>
        <taxon>Diplopterinae</taxon>
        <taxon>Diploptera</taxon>
    </lineage>
</organism>
<feature type="compositionally biased region" description="Polar residues" evidence="5">
    <location>
        <begin position="395"/>
        <end position="410"/>
    </location>
</feature>
<feature type="compositionally biased region" description="Basic residues" evidence="5">
    <location>
        <begin position="459"/>
        <end position="497"/>
    </location>
</feature>
<feature type="region of interest" description="Disordered" evidence="5">
    <location>
        <begin position="1"/>
        <end position="104"/>
    </location>
</feature>
<sequence>MAEDSANEDQWLYGDSNQETPENIERDENKIETLEESSELQQNEISAEGEQLSLPEPPTILPPTENEDGQLSGEEQQGQPDEHLGIDETVNENGDDDDDEDSEDDVHVVIGDIKTSPTYTSLNIKRGGLLTSVGGGEKLKQPGKFSIEEFEAVGTINGVPAHEFNLDSLEDKPWRKPGADITDYFNYGFNEETWRAYCERQKRIRIHESGVGLAQIGGQATGRGTIPVAITNDNSKYSGFLGPKKAGPPPGRKMGGTIDVIGGGGLASRRNPEKGTPPKENVIQVMTADRREYSRKPAFPDMSVPPPTTGITTFDIPPPPHGVIPPSFDSYGSEFYSSETDPYYHAYEPTQDSQWNDPTWQPTTAPVPTADLKIVTPGPLVTPLPPVIQPPSLGGETSNQDSQDAFSSRGSARDHSEDRSGGMKDESGMKDEASASSEKESRERNKDRSERDKSERHRERSHRHRSRSRSTERRSRRHKSRSRSPGHRSHRKKKSRRSDREKSKEESE</sequence>
<evidence type="ECO:0000256" key="1">
    <source>
        <dbReference type="ARBA" id="ARBA00004123"/>
    </source>
</evidence>
<evidence type="ECO:0000259" key="6">
    <source>
        <dbReference type="Pfam" id="PF05182"/>
    </source>
</evidence>
<evidence type="ECO:0000313" key="8">
    <source>
        <dbReference type="EMBL" id="KAJ9596283.1"/>
    </source>
</evidence>
<dbReference type="GO" id="GO:0005847">
    <property type="term" value="C:mRNA cleavage and polyadenylation specificity factor complex"/>
    <property type="evidence" value="ECO:0007669"/>
    <property type="project" value="TreeGrafter"/>
</dbReference>
<dbReference type="PANTHER" id="PTHR13484:SF0">
    <property type="entry name" value="PRE-MRNA 3'-END-PROCESSING FACTOR FIP1"/>
    <property type="match status" value="1"/>
</dbReference>
<feature type="compositionally biased region" description="Basic and acidic residues" evidence="5">
    <location>
        <begin position="498"/>
        <end position="508"/>
    </location>
</feature>
<evidence type="ECO:0000256" key="3">
    <source>
        <dbReference type="ARBA" id="ARBA00022664"/>
    </source>
</evidence>